<keyword evidence="5" id="KW-1185">Reference proteome</keyword>
<gene>
    <name evidence="4" type="ORF">J2X04_002947</name>
</gene>
<dbReference type="PANTHER" id="PTHR42951:SF4">
    <property type="entry name" value="ACYL-COENZYME A THIOESTERASE MBLAC2"/>
    <property type="match status" value="1"/>
</dbReference>
<dbReference type="Gene3D" id="3.60.15.10">
    <property type="entry name" value="Ribonuclease Z/Hydroxyacylglutathione hydrolase-like"/>
    <property type="match status" value="1"/>
</dbReference>
<evidence type="ECO:0000256" key="2">
    <source>
        <dbReference type="SAM" id="SignalP"/>
    </source>
</evidence>
<evidence type="ECO:0000259" key="3">
    <source>
        <dbReference type="SMART" id="SM00849"/>
    </source>
</evidence>
<keyword evidence="2" id="KW-0732">Signal</keyword>
<dbReference type="SUPFAM" id="SSF56281">
    <property type="entry name" value="Metallo-hydrolase/oxidoreductase"/>
    <property type="match status" value="1"/>
</dbReference>
<organism evidence="4 5">
    <name type="scientific">Agrilutibacter niabensis</name>
    <dbReference type="NCBI Taxonomy" id="380628"/>
    <lineage>
        <taxon>Bacteria</taxon>
        <taxon>Pseudomonadati</taxon>
        <taxon>Pseudomonadota</taxon>
        <taxon>Gammaproteobacteria</taxon>
        <taxon>Lysobacterales</taxon>
        <taxon>Lysobacteraceae</taxon>
        <taxon>Agrilutibacter</taxon>
    </lineage>
</organism>
<comment type="similarity">
    <text evidence="1">Belongs to the metallo-beta-lactamase superfamily. Class-B beta-lactamase family.</text>
</comment>
<sequence length="330" mass="35505">MRSVVKWMLMTVVLSGCAVVPSSPAPLPGVQVAAGISLLPGTFVPGTQPDGNTVLLRGQDALVVVDSGRHAQHTDRILAAADASGVPVVAIINTHWHLDHVAGNAALRTRYPRAEVYASDAMEDALHGFLADYRAQLQALIARPGTADPQALAGWREEVARIDSGDRLRPTRVVTAPQDVSLGGRHVHLGLERNAVSGGDVWLFDPATRTLVAGDLVTLPVPLFDTACSNGWRQALARLDAIEFARLVPGHGAVMDHAQFAAYRLAFDHLLECAASDTGAVACKAGWLRDARTLIPAQDDALADSLLDYYLQVLRAPPERRNRYCRKDMK</sequence>
<proteinExistence type="inferred from homology"/>
<dbReference type="Proteomes" id="UP001267878">
    <property type="component" value="Unassembled WGS sequence"/>
</dbReference>
<dbReference type="SMART" id="SM00849">
    <property type="entry name" value="Lactamase_B"/>
    <property type="match status" value="1"/>
</dbReference>
<feature type="signal peptide" evidence="2">
    <location>
        <begin position="1"/>
        <end position="18"/>
    </location>
</feature>
<dbReference type="PROSITE" id="PS51257">
    <property type="entry name" value="PROKAR_LIPOPROTEIN"/>
    <property type="match status" value="1"/>
</dbReference>
<accession>A0ABU1VSV0</accession>
<evidence type="ECO:0000256" key="1">
    <source>
        <dbReference type="ARBA" id="ARBA00005250"/>
    </source>
</evidence>
<dbReference type="InterPro" id="IPR050855">
    <property type="entry name" value="NDM-1-like"/>
</dbReference>
<dbReference type="Pfam" id="PF00753">
    <property type="entry name" value="Lactamase_B"/>
    <property type="match status" value="1"/>
</dbReference>
<reference evidence="4 5" key="1">
    <citation type="submission" date="2023-07" db="EMBL/GenBank/DDBJ databases">
        <title>Sorghum-associated microbial communities from plants grown in Nebraska, USA.</title>
        <authorList>
            <person name="Schachtman D."/>
        </authorList>
    </citation>
    <scope>NUCLEOTIDE SEQUENCE [LARGE SCALE GENOMIC DNA]</scope>
    <source>
        <strain evidence="4 5">BE187</strain>
    </source>
</reference>
<dbReference type="EMBL" id="JAVDVW010000002">
    <property type="protein sequence ID" value="MDR7100566.1"/>
    <property type="molecule type" value="Genomic_DNA"/>
</dbReference>
<protein>
    <submittedName>
        <fullName evidence="4">Glyoxylase-like metal-dependent hydrolase (Beta-lactamase superfamily II)</fullName>
    </submittedName>
</protein>
<dbReference type="InterPro" id="IPR001279">
    <property type="entry name" value="Metallo-B-lactamas"/>
</dbReference>
<dbReference type="InterPro" id="IPR036866">
    <property type="entry name" value="RibonucZ/Hydroxyglut_hydro"/>
</dbReference>
<dbReference type="RefSeq" id="WP_310055491.1">
    <property type="nucleotide sequence ID" value="NZ_JAVDVW010000002.1"/>
</dbReference>
<feature type="chain" id="PRO_5047533193" evidence="2">
    <location>
        <begin position="19"/>
        <end position="330"/>
    </location>
</feature>
<evidence type="ECO:0000313" key="5">
    <source>
        <dbReference type="Proteomes" id="UP001267878"/>
    </source>
</evidence>
<evidence type="ECO:0000313" key="4">
    <source>
        <dbReference type="EMBL" id="MDR7100566.1"/>
    </source>
</evidence>
<name>A0ABU1VSV0_9GAMM</name>
<dbReference type="PANTHER" id="PTHR42951">
    <property type="entry name" value="METALLO-BETA-LACTAMASE DOMAIN-CONTAINING"/>
    <property type="match status" value="1"/>
</dbReference>
<feature type="domain" description="Metallo-beta-lactamase" evidence="3">
    <location>
        <begin position="50"/>
        <end position="251"/>
    </location>
</feature>
<comment type="caution">
    <text evidence="4">The sequence shown here is derived from an EMBL/GenBank/DDBJ whole genome shotgun (WGS) entry which is preliminary data.</text>
</comment>